<dbReference type="InterPro" id="IPR036390">
    <property type="entry name" value="WH_DNA-bd_sf"/>
</dbReference>
<organism evidence="1 2">
    <name type="scientific">Noviherbaspirillum saxi</name>
    <dbReference type="NCBI Taxonomy" id="2320863"/>
    <lineage>
        <taxon>Bacteria</taxon>
        <taxon>Pseudomonadati</taxon>
        <taxon>Pseudomonadota</taxon>
        <taxon>Betaproteobacteria</taxon>
        <taxon>Burkholderiales</taxon>
        <taxon>Oxalobacteraceae</taxon>
        <taxon>Noviherbaspirillum</taxon>
    </lineage>
</organism>
<gene>
    <name evidence="1" type="ORF">D3871_04345</name>
</gene>
<evidence type="ECO:0000313" key="1">
    <source>
        <dbReference type="EMBL" id="RJF97838.1"/>
    </source>
</evidence>
<dbReference type="Proteomes" id="UP000265955">
    <property type="component" value="Unassembled WGS sequence"/>
</dbReference>
<dbReference type="AlphaFoldDB" id="A0A3A3FTL4"/>
<evidence type="ECO:0000313" key="2">
    <source>
        <dbReference type="Proteomes" id="UP000265955"/>
    </source>
</evidence>
<dbReference type="InterPro" id="IPR036388">
    <property type="entry name" value="WH-like_DNA-bd_sf"/>
</dbReference>
<comment type="caution">
    <text evidence="1">The sequence shown here is derived from an EMBL/GenBank/DDBJ whole genome shotgun (WGS) entry which is preliminary data.</text>
</comment>
<dbReference type="Pfam" id="PF02082">
    <property type="entry name" value="Rrf2"/>
    <property type="match status" value="1"/>
</dbReference>
<keyword evidence="2" id="KW-1185">Reference proteome</keyword>
<dbReference type="InterPro" id="IPR000944">
    <property type="entry name" value="Tscrpt_reg_Rrf2"/>
</dbReference>
<reference evidence="2" key="1">
    <citation type="submission" date="2018-09" db="EMBL/GenBank/DDBJ databases">
        <authorList>
            <person name="Zhu H."/>
        </authorList>
    </citation>
    <scope>NUCLEOTIDE SEQUENCE [LARGE SCALE GENOMIC DNA]</scope>
    <source>
        <strain evidence="2">K1R23-30</strain>
    </source>
</reference>
<sequence>MQLLTTAVSELASLRASTDCLGAEFQLAVRIVADLSLNSAKKGANAQCVATSLGIEPDIVTSILYRLCDGGIVSCELDTTGLWRRARPLESITFAQIFECFFVDDVVLSTTSHTHRSGHNARKTCEQRTQTSTDILLAQANLQVRQTVLRQLEKFNLGALVGSFEKTRDLGYRQLSEFV</sequence>
<name>A0A3A3FTL4_9BURK</name>
<dbReference type="PROSITE" id="PS51197">
    <property type="entry name" value="HTH_RRF2_2"/>
    <property type="match status" value="1"/>
</dbReference>
<protein>
    <submittedName>
        <fullName evidence="1">Uncharacterized protein</fullName>
    </submittedName>
</protein>
<dbReference type="SUPFAM" id="SSF46785">
    <property type="entry name" value="Winged helix' DNA-binding domain"/>
    <property type="match status" value="1"/>
</dbReference>
<dbReference type="Gene3D" id="1.10.10.10">
    <property type="entry name" value="Winged helix-like DNA-binding domain superfamily/Winged helix DNA-binding domain"/>
    <property type="match status" value="1"/>
</dbReference>
<proteinExistence type="predicted"/>
<dbReference type="OrthoDB" id="9800506at2"/>
<dbReference type="EMBL" id="QYUO01000001">
    <property type="protein sequence ID" value="RJF97838.1"/>
    <property type="molecule type" value="Genomic_DNA"/>
</dbReference>
<accession>A0A3A3FTL4</accession>
<dbReference type="RefSeq" id="WP_119767784.1">
    <property type="nucleotide sequence ID" value="NZ_QYUO01000001.1"/>
</dbReference>